<dbReference type="AlphaFoldDB" id="A0A3A8PU08"/>
<feature type="non-terminal residue" evidence="2">
    <location>
        <position position="75"/>
    </location>
</feature>
<keyword evidence="1" id="KW-0472">Membrane</keyword>
<accession>A0A3A8PU08</accession>
<keyword evidence="1" id="KW-0812">Transmembrane</keyword>
<feature type="transmembrane region" description="Helical" evidence="1">
    <location>
        <begin position="15"/>
        <end position="35"/>
    </location>
</feature>
<dbReference type="EMBL" id="RAWB01000276">
    <property type="protein sequence ID" value="RKH54964.1"/>
    <property type="molecule type" value="Genomic_DNA"/>
</dbReference>
<keyword evidence="1" id="KW-1133">Transmembrane helix</keyword>
<evidence type="ECO:0000313" key="3">
    <source>
        <dbReference type="Proteomes" id="UP000272888"/>
    </source>
</evidence>
<proteinExistence type="predicted"/>
<organism evidence="2 3">
    <name type="scientific">Corallococcus llansteffanensis</name>
    <dbReference type="NCBI Taxonomy" id="2316731"/>
    <lineage>
        <taxon>Bacteria</taxon>
        <taxon>Pseudomonadati</taxon>
        <taxon>Myxococcota</taxon>
        <taxon>Myxococcia</taxon>
        <taxon>Myxococcales</taxon>
        <taxon>Cystobacterineae</taxon>
        <taxon>Myxococcaceae</taxon>
        <taxon>Corallococcus</taxon>
    </lineage>
</organism>
<gene>
    <name evidence="2" type="ORF">D7V93_24200</name>
</gene>
<name>A0A3A8PU08_9BACT</name>
<dbReference type="Proteomes" id="UP000272888">
    <property type="component" value="Unassembled WGS sequence"/>
</dbReference>
<evidence type="ECO:0000256" key="1">
    <source>
        <dbReference type="SAM" id="Phobius"/>
    </source>
</evidence>
<comment type="caution">
    <text evidence="2">The sequence shown here is derived from an EMBL/GenBank/DDBJ whole genome shotgun (WGS) entry which is preliminary data.</text>
</comment>
<evidence type="ECO:0000313" key="2">
    <source>
        <dbReference type="EMBL" id="RKH54964.1"/>
    </source>
</evidence>
<protein>
    <submittedName>
        <fullName evidence="2">Uncharacterized protein</fullName>
    </submittedName>
</protein>
<reference evidence="3" key="1">
    <citation type="submission" date="2018-09" db="EMBL/GenBank/DDBJ databases">
        <authorList>
            <person name="Livingstone P.G."/>
            <person name="Whitworth D.E."/>
        </authorList>
    </citation>
    <scope>NUCLEOTIDE SEQUENCE [LARGE SCALE GENOMIC DNA]</scope>
    <source>
        <strain evidence="3">CA051B</strain>
    </source>
</reference>
<sequence>MGPFPLPEAIRRHPVAWGLAATFAASLLLRGLYLAGSPDRDWPFSIFFAGDARFFHTAALDFARGREGAAAREVQ</sequence>
<keyword evidence="3" id="KW-1185">Reference proteome</keyword>